<protein>
    <submittedName>
        <fullName evidence="1">Putative mitochondrial protein</fullName>
    </submittedName>
</protein>
<name>A0A438GG04_VITVI</name>
<dbReference type="PANTHER" id="PTHR11439">
    <property type="entry name" value="GAG-POL-RELATED RETROTRANSPOSON"/>
    <property type="match status" value="1"/>
</dbReference>
<dbReference type="Proteomes" id="UP000288805">
    <property type="component" value="Unassembled WGS sequence"/>
</dbReference>
<dbReference type="SUPFAM" id="SSF56672">
    <property type="entry name" value="DNA/RNA polymerases"/>
    <property type="match status" value="1"/>
</dbReference>
<evidence type="ECO:0000313" key="2">
    <source>
        <dbReference type="Proteomes" id="UP000288805"/>
    </source>
</evidence>
<organism evidence="1 2">
    <name type="scientific">Vitis vinifera</name>
    <name type="common">Grape</name>
    <dbReference type="NCBI Taxonomy" id="29760"/>
    <lineage>
        <taxon>Eukaryota</taxon>
        <taxon>Viridiplantae</taxon>
        <taxon>Streptophyta</taxon>
        <taxon>Embryophyta</taxon>
        <taxon>Tracheophyta</taxon>
        <taxon>Spermatophyta</taxon>
        <taxon>Magnoliopsida</taxon>
        <taxon>eudicotyledons</taxon>
        <taxon>Gunneridae</taxon>
        <taxon>Pentapetalae</taxon>
        <taxon>rosids</taxon>
        <taxon>Vitales</taxon>
        <taxon>Vitaceae</taxon>
        <taxon>Viteae</taxon>
        <taxon>Vitis</taxon>
    </lineage>
</organism>
<sequence length="146" mass="16054">MIIILIYVDDIIVIGSNTVLVHQVVSSLHSQFALKDLGILNYLLGVEGTTSFGLSFYSSLDFQLTAYADADWVGCPDDRRSTSGHCIFFGSNLVSWSSSKQKVVSRSSNEAEYRALANAASELQWIQHLLQELSISSSYSPICIVL</sequence>
<gene>
    <name evidence="1" type="primary">AtMg00810_65</name>
    <name evidence="1" type="ORF">CK203_061182</name>
</gene>
<accession>A0A438GG04</accession>
<reference evidence="1 2" key="1">
    <citation type="journal article" date="2018" name="PLoS Genet.">
        <title>Population sequencing reveals clonal diversity and ancestral inbreeding in the grapevine cultivar Chardonnay.</title>
        <authorList>
            <person name="Roach M.J."/>
            <person name="Johnson D.L."/>
            <person name="Bohlmann J."/>
            <person name="van Vuuren H.J."/>
            <person name="Jones S.J."/>
            <person name="Pretorius I.S."/>
            <person name="Schmidt S.A."/>
            <person name="Borneman A.R."/>
        </authorList>
    </citation>
    <scope>NUCLEOTIDE SEQUENCE [LARGE SCALE GENOMIC DNA]</scope>
    <source>
        <strain evidence="2">cv. Chardonnay</strain>
        <tissue evidence="1">Leaf</tissue>
    </source>
</reference>
<dbReference type="CDD" id="cd09272">
    <property type="entry name" value="RNase_HI_RT_Ty1"/>
    <property type="match status" value="1"/>
</dbReference>
<dbReference type="EMBL" id="QGNW01000446">
    <property type="protein sequence ID" value="RVW71118.1"/>
    <property type="molecule type" value="Genomic_DNA"/>
</dbReference>
<dbReference type="InterPro" id="IPR043502">
    <property type="entry name" value="DNA/RNA_pol_sf"/>
</dbReference>
<dbReference type="AlphaFoldDB" id="A0A438GG04"/>
<dbReference type="PANTHER" id="PTHR11439:SF455">
    <property type="entry name" value="RLK (RECEPTOR-LIKE PROTEIN KINASE) 8, PUTATIVE-RELATED"/>
    <property type="match status" value="1"/>
</dbReference>
<proteinExistence type="predicted"/>
<evidence type="ECO:0000313" key="1">
    <source>
        <dbReference type="EMBL" id="RVW71118.1"/>
    </source>
</evidence>
<comment type="caution">
    <text evidence="1">The sequence shown here is derived from an EMBL/GenBank/DDBJ whole genome shotgun (WGS) entry which is preliminary data.</text>
</comment>